<organism evidence="1 2">
    <name type="scientific">Halorientalis persicus</name>
    <dbReference type="NCBI Taxonomy" id="1367881"/>
    <lineage>
        <taxon>Archaea</taxon>
        <taxon>Methanobacteriati</taxon>
        <taxon>Methanobacteriota</taxon>
        <taxon>Stenosarchaea group</taxon>
        <taxon>Halobacteria</taxon>
        <taxon>Halobacteriales</taxon>
        <taxon>Haloarculaceae</taxon>
        <taxon>Halorientalis</taxon>
    </lineage>
</organism>
<proteinExistence type="predicted"/>
<evidence type="ECO:0000313" key="2">
    <source>
        <dbReference type="Proteomes" id="UP000198775"/>
    </source>
</evidence>
<evidence type="ECO:0008006" key="3">
    <source>
        <dbReference type="Google" id="ProtNLM"/>
    </source>
</evidence>
<dbReference type="Pfam" id="PF02680">
    <property type="entry name" value="DUF211"/>
    <property type="match status" value="1"/>
</dbReference>
<dbReference type="Gene3D" id="3.30.70.1340">
    <property type="entry name" value="MTH889-like domain"/>
    <property type="match status" value="1"/>
</dbReference>
<gene>
    <name evidence="1" type="ORF">SAMN05216388_100776</name>
</gene>
<sequence length="96" mass="10327">MVAVRRLVIDVLKPHEPSLLAFTEQVAAVDSVEGATGSLIELDQEVQNVKITVEGTDLDFDDLESTVEELGGTVHSVDEVGCGDILVEERPTHQDG</sequence>
<dbReference type="RefSeq" id="WP_092659433.1">
    <property type="nucleotide sequence ID" value="NZ_FOCX01000007.1"/>
</dbReference>
<dbReference type="InterPro" id="IPR003831">
    <property type="entry name" value="DUF211"/>
</dbReference>
<accession>A0A1H8LAT4</accession>
<dbReference type="EMBL" id="FOCX01000007">
    <property type="protein sequence ID" value="SEO02280.1"/>
    <property type="molecule type" value="Genomic_DNA"/>
</dbReference>
<dbReference type="Proteomes" id="UP000198775">
    <property type="component" value="Unassembled WGS sequence"/>
</dbReference>
<reference evidence="2" key="1">
    <citation type="submission" date="2016-10" db="EMBL/GenBank/DDBJ databases">
        <authorList>
            <person name="Varghese N."/>
            <person name="Submissions S."/>
        </authorList>
    </citation>
    <scope>NUCLEOTIDE SEQUENCE [LARGE SCALE GENOMIC DNA]</scope>
    <source>
        <strain evidence="2">IBRC-M 10043</strain>
    </source>
</reference>
<keyword evidence="2" id="KW-1185">Reference proteome</keyword>
<dbReference type="SUPFAM" id="SSF160363">
    <property type="entry name" value="MTH889-like"/>
    <property type="match status" value="1"/>
</dbReference>
<dbReference type="PANTHER" id="PTHR42240:SF1">
    <property type="entry name" value="DUF211 DOMAIN-CONTAINING PROTEIN"/>
    <property type="match status" value="1"/>
</dbReference>
<dbReference type="InterPro" id="IPR023129">
    <property type="entry name" value="MTH889-like_dom_sf"/>
</dbReference>
<protein>
    <recommendedName>
        <fullName evidence="3">DUF211 domain-containing protein</fullName>
    </recommendedName>
</protein>
<evidence type="ECO:0000313" key="1">
    <source>
        <dbReference type="EMBL" id="SEO02280.1"/>
    </source>
</evidence>
<name>A0A1H8LAT4_9EURY</name>
<dbReference type="AlphaFoldDB" id="A0A1H8LAT4"/>
<dbReference type="OrthoDB" id="201945at2157"/>
<dbReference type="PANTHER" id="PTHR42240">
    <property type="entry name" value="DUF211 DOMAIN-CONTAINING PROTEIN"/>
    <property type="match status" value="1"/>
</dbReference>